<evidence type="ECO:0000313" key="1">
    <source>
        <dbReference type="EMBL" id="MFD1874360.1"/>
    </source>
</evidence>
<dbReference type="EMBL" id="JBHUFD010000006">
    <property type="protein sequence ID" value="MFD1874360.1"/>
    <property type="molecule type" value="Genomic_DNA"/>
</dbReference>
<sequence>MSTRIGVVVGRFQVPRLALHPGYRALLAHVAHENDAVLVVLGEAPQPNQRNPLSVQHRRAMFAEEYPAFQVLPLADEPSDASWVRHLDALVASSLGPGPATVRLYGGRGSFLDTYHRHGGQFATAALPDLTSPHHCATDIRRRIGQEQRSSVGIRTGLIQAWENSAACALGGVPA</sequence>
<dbReference type="SUPFAM" id="SSF52374">
    <property type="entry name" value="Nucleotidylyl transferase"/>
    <property type="match status" value="1"/>
</dbReference>
<reference evidence="2" key="1">
    <citation type="journal article" date="2019" name="Int. J. Syst. Evol. Microbiol.">
        <title>The Global Catalogue of Microorganisms (GCM) 10K type strain sequencing project: providing services to taxonomists for standard genome sequencing and annotation.</title>
        <authorList>
            <consortium name="The Broad Institute Genomics Platform"/>
            <consortium name="The Broad Institute Genome Sequencing Center for Infectious Disease"/>
            <person name="Wu L."/>
            <person name="Ma J."/>
        </authorList>
    </citation>
    <scope>NUCLEOTIDE SEQUENCE [LARGE SCALE GENOMIC DNA]</scope>
    <source>
        <strain evidence="2">CGMCC 1.15795</strain>
    </source>
</reference>
<organism evidence="1 2">
    <name type="scientific">Hymenobacter bucti</name>
    <dbReference type="NCBI Taxonomy" id="1844114"/>
    <lineage>
        <taxon>Bacteria</taxon>
        <taxon>Pseudomonadati</taxon>
        <taxon>Bacteroidota</taxon>
        <taxon>Cytophagia</taxon>
        <taxon>Cytophagales</taxon>
        <taxon>Hymenobacteraceae</taxon>
        <taxon>Hymenobacter</taxon>
    </lineage>
</organism>
<protein>
    <submittedName>
        <fullName evidence="1">Uncharacterized protein</fullName>
    </submittedName>
</protein>
<dbReference type="InterPro" id="IPR014729">
    <property type="entry name" value="Rossmann-like_a/b/a_fold"/>
</dbReference>
<name>A0ABW4QZC0_9BACT</name>
<dbReference type="Proteomes" id="UP001597197">
    <property type="component" value="Unassembled WGS sequence"/>
</dbReference>
<dbReference type="RefSeq" id="WP_382316091.1">
    <property type="nucleotide sequence ID" value="NZ_JBHUFD010000006.1"/>
</dbReference>
<evidence type="ECO:0000313" key="2">
    <source>
        <dbReference type="Proteomes" id="UP001597197"/>
    </source>
</evidence>
<comment type="caution">
    <text evidence="1">The sequence shown here is derived from an EMBL/GenBank/DDBJ whole genome shotgun (WGS) entry which is preliminary data.</text>
</comment>
<dbReference type="Gene3D" id="3.40.50.620">
    <property type="entry name" value="HUPs"/>
    <property type="match status" value="1"/>
</dbReference>
<proteinExistence type="predicted"/>
<keyword evidence="2" id="KW-1185">Reference proteome</keyword>
<accession>A0ABW4QZC0</accession>
<gene>
    <name evidence="1" type="ORF">ACFSDX_18085</name>
</gene>